<accession>A0ABS7ZBZ1</accession>
<dbReference type="Gene3D" id="2.60.120.1440">
    <property type="match status" value="1"/>
</dbReference>
<comment type="caution">
    <text evidence="4">The sequence shown here is derived from an EMBL/GenBank/DDBJ whole genome shotgun (WGS) entry which is preliminary data.</text>
</comment>
<evidence type="ECO:0000259" key="2">
    <source>
        <dbReference type="Pfam" id="PF04773"/>
    </source>
</evidence>
<dbReference type="Pfam" id="PF04773">
    <property type="entry name" value="FecR"/>
    <property type="match status" value="1"/>
</dbReference>
<dbReference type="PIRSF" id="PIRSF018266">
    <property type="entry name" value="FecR"/>
    <property type="match status" value="1"/>
</dbReference>
<dbReference type="InterPro" id="IPR006860">
    <property type="entry name" value="FecR"/>
</dbReference>
<evidence type="ECO:0000256" key="1">
    <source>
        <dbReference type="SAM" id="Phobius"/>
    </source>
</evidence>
<proteinExistence type="predicted"/>
<keyword evidence="5" id="KW-1185">Reference proteome</keyword>
<evidence type="ECO:0000259" key="3">
    <source>
        <dbReference type="Pfam" id="PF16344"/>
    </source>
</evidence>
<feature type="transmembrane region" description="Helical" evidence="1">
    <location>
        <begin position="68"/>
        <end position="90"/>
    </location>
</feature>
<dbReference type="RefSeq" id="WP_225554602.1">
    <property type="nucleotide sequence ID" value="NZ_JADEYP010000029.1"/>
</dbReference>
<dbReference type="PANTHER" id="PTHR30273:SF2">
    <property type="entry name" value="PROTEIN FECR"/>
    <property type="match status" value="1"/>
</dbReference>
<keyword evidence="1" id="KW-1133">Transmembrane helix</keyword>
<dbReference type="EMBL" id="JADEYP010000029">
    <property type="protein sequence ID" value="MCA5006239.1"/>
    <property type="molecule type" value="Genomic_DNA"/>
</dbReference>
<reference evidence="4" key="1">
    <citation type="submission" date="2020-10" db="EMBL/GenBank/DDBJ databases">
        <authorList>
            <person name="Lu T."/>
            <person name="Wang Q."/>
            <person name="Han X."/>
        </authorList>
    </citation>
    <scope>NUCLEOTIDE SEQUENCE</scope>
    <source>
        <strain evidence="4">WQ 366</strain>
    </source>
</reference>
<dbReference type="Pfam" id="PF16344">
    <property type="entry name" value="FecR_C"/>
    <property type="match status" value="1"/>
</dbReference>
<dbReference type="InterPro" id="IPR012373">
    <property type="entry name" value="Ferrdict_sens_TM"/>
</dbReference>
<gene>
    <name evidence="4" type="ORF">IPZ78_13880</name>
</gene>
<dbReference type="Gene3D" id="3.55.50.30">
    <property type="match status" value="1"/>
</dbReference>
<dbReference type="Proteomes" id="UP001165302">
    <property type="component" value="Unassembled WGS sequence"/>
</dbReference>
<feature type="domain" description="FecR protein" evidence="2">
    <location>
        <begin position="170"/>
        <end position="260"/>
    </location>
</feature>
<name>A0ABS7ZBZ1_9SPHI</name>
<dbReference type="PANTHER" id="PTHR30273">
    <property type="entry name" value="PERIPLASMIC SIGNAL SENSOR AND SIGMA FACTOR ACTIVATOR FECR-RELATED"/>
    <property type="match status" value="1"/>
</dbReference>
<dbReference type="InterPro" id="IPR032508">
    <property type="entry name" value="FecR_C"/>
</dbReference>
<keyword evidence="1" id="KW-0472">Membrane</keyword>
<feature type="domain" description="Protein FecR C-terminal" evidence="3">
    <location>
        <begin position="302"/>
        <end position="370"/>
    </location>
</feature>
<sequence length="371" mass="42564">MKRDYFDSLIERYKNDQLSPDELKLMEEWLTSVDYSLEDGLWDNDDEARLKLNVERELFPTRTIRHSYYYKIAASAAVLLLSVLTGYYWYHENNSIPSQNHQIVEIQELTPEIAKGVLVDEAGEDIQLNALKHDSVYQLGELSIRRISENEIFILANDSSAVKMKQIFAPKGGGFTVRFEDNSRATLNANSSIIFPSRFSNDKRVVEVNGEIFFDVEKDPNKRPFVVKAGAASVNVLGTKFNIKHKKGHSFKASLFEGLIQVDHANFSEKLVPGKELSVDDKGNYMIRDFKTSAVIAWKEGKFYLDNKSIKDIMEEVQDWYNVEVIYENVNLDVKYQGSISKFSDVQTVLDILSLAEGNTFEIQERRVIVR</sequence>
<evidence type="ECO:0000313" key="5">
    <source>
        <dbReference type="Proteomes" id="UP001165302"/>
    </source>
</evidence>
<evidence type="ECO:0000313" key="4">
    <source>
        <dbReference type="EMBL" id="MCA5006239.1"/>
    </source>
</evidence>
<organism evidence="4 5">
    <name type="scientific">Sphingobacterium bovistauri</name>
    <dbReference type="NCBI Taxonomy" id="2781959"/>
    <lineage>
        <taxon>Bacteria</taxon>
        <taxon>Pseudomonadati</taxon>
        <taxon>Bacteroidota</taxon>
        <taxon>Sphingobacteriia</taxon>
        <taxon>Sphingobacteriales</taxon>
        <taxon>Sphingobacteriaceae</taxon>
        <taxon>Sphingobacterium</taxon>
    </lineage>
</organism>
<protein>
    <submittedName>
        <fullName evidence="4">FecR domain-containing protein</fullName>
    </submittedName>
</protein>
<keyword evidence="1" id="KW-0812">Transmembrane</keyword>